<evidence type="ECO:0000313" key="3">
    <source>
        <dbReference type="EMBL" id="MCD7455101.1"/>
    </source>
</evidence>
<dbReference type="Proteomes" id="UP000823775">
    <property type="component" value="Unassembled WGS sequence"/>
</dbReference>
<dbReference type="InterPro" id="IPR012417">
    <property type="entry name" value="CaM-bd_dom_pln"/>
</dbReference>
<feature type="domain" description="Calmodulin-binding" evidence="2">
    <location>
        <begin position="781"/>
        <end position="895"/>
    </location>
</feature>
<feature type="region of interest" description="Disordered" evidence="1">
    <location>
        <begin position="682"/>
        <end position="777"/>
    </location>
</feature>
<evidence type="ECO:0000259" key="2">
    <source>
        <dbReference type="SMART" id="SM01054"/>
    </source>
</evidence>
<accession>A0ABS8S8D8</accession>
<gene>
    <name evidence="3" type="ORF">HAX54_027005</name>
</gene>
<proteinExistence type="predicted"/>
<dbReference type="EMBL" id="JACEIK010000328">
    <property type="protein sequence ID" value="MCD7455101.1"/>
    <property type="molecule type" value="Genomic_DNA"/>
</dbReference>
<feature type="compositionally biased region" description="Polar residues" evidence="1">
    <location>
        <begin position="757"/>
        <end position="772"/>
    </location>
</feature>
<comment type="caution">
    <text evidence="3">The sequence shown here is derived from an EMBL/GenBank/DDBJ whole genome shotgun (WGS) entry which is preliminary data.</text>
</comment>
<name>A0ABS8S8D8_DATST</name>
<dbReference type="PANTHER" id="PTHR33349:SF25">
    <property type="entry name" value="CALMODULIN-BINDING DOMAIN-CONTAINING PROTEIN"/>
    <property type="match status" value="1"/>
</dbReference>
<dbReference type="Pfam" id="PF07839">
    <property type="entry name" value="CaM_binding"/>
    <property type="match status" value="1"/>
</dbReference>
<feature type="region of interest" description="Disordered" evidence="1">
    <location>
        <begin position="205"/>
        <end position="242"/>
    </location>
</feature>
<evidence type="ECO:0000313" key="4">
    <source>
        <dbReference type="Proteomes" id="UP000823775"/>
    </source>
</evidence>
<feature type="compositionally biased region" description="Low complexity" evidence="1">
    <location>
        <begin position="715"/>
        <end position="727"/>
    </location>
</feature>
<sequence length="909" mass="99819">MTATKSLPGVRLRFQSKDLSVSYHFSRGGWFSVVWLTMAEMVVGIPAHLERIGREARFLRRNSTGSLAIQIAKPKVLSRYLSGPKGSCHDACKGADHDLQTTKARTSLLSRTVAASEKIPELATTVQVQIRKKPLHSSKLPVNFKRRTTGKSQREEIPAYAKRLAVSVKQRNGLKVKSSQENSNSMSRGYKLRIRGYSDVIIPGGSSIARDSPTDGATSTLNKGSRMDKNTGSSKLGNKKTVGKPADLEKVEHEKSYLRRNSTGNLVIEMGDSKVLSRHVSVPGSSLIDASKDGVRCKCKTKGRTHVSARSATLSGENSKLATTVKWQIRKKPLRSTKLPANFRRLKTSHGEEMQACTRKLAVSASHQNDLRLKPPEENAYSVSRSTKLSRRRYSDSLITGGSPTRQGFLLDDAITKTNTASRMDKDTAPYLLSKKKDAGMPANLDKIESRVGYLRRNSTGSLGIKMGESKVLSCSLSVPTGSHQEVHKYTVESDLKTKARTLQPARLVTASGEITEMATTVKLQIGKKPLSSSELPNFKSPTTIRAEGQKTPASTKIAVEKGSSRLTKKKDVITISHSTRTSVKRVSGKKLNINSPRMVSQRIKQISLPSKTGKVSDEDDPNKVSQINTLTSLARTKKVQPSHENFTNKVSEIRKWASLKRGKMELGSCRSVPKGKLYIRESKTKSQTIQISGENRKAGVPSLDKHGQIRGKRLSPFLSRSPSLHSDGSSSRNLGNRKSSLSSTSACESVNGDEIVSSSTKSGTTSPNQDINAGRAAICSPKNLKFRRGKIMDSQSEKLSPTRLKFRPANILENNGNGSAHVRGRNSRRLFAYGKLNSAKDETMRVNLRHQSRGYKKEAPTLFNNVIEETATKLVETRRSKVKALVGAFETIISLQDPSSSPPILIWR</sequence>
<evidence type="ECO:0000256" key="1">
    <source>
        <dbReference type="SAM" id="MobiDB-lite"/>
    </source>
</evidence>
<dbReference type="SMART" id="SM01054">
    <property type="entry name" value="CaM_binding"/>
    <property type="match status" value="1"/>
</dbReference>
<protein>
    <recommendedName>
        <fullName evidence="2">Calmodulin-binding domain-containing protein</fullName>
    </recommendedName>
</protein>
<feature type="compositionally biased region" description="Polar residues" evidence="1">
    <location>
        <begin position="728"/>
        <end position="749"/>
    </location>
</feature>
<organism evidence="3 4">
    <name type="scientific">Datura stramonium</name>
    <name type="common">Jimsonweed</name>
    <name type="synonym">Common thornapple</name>
    <dbReference type="NCBI Taxonomy" id="4076"/>
    <lineage>
        <taxon>Eukaryota</taxon>
        <taxon>Viridiplantae</taxon>
        <taxon>Streptophyta</taxon>
        <taxon>Embryophyta</taxon>
        <taxon>Tracheophyta</taxon>
        <taxon>Spermatophyta</taxon>
        <taxon>Magnoliopsida</taxon>
        <taxon>eudicotyledons</taxon>
        <taxon>Gunneridae</taxon>
        <taxon>Pentapetalae</taxon>
        <taxon>asterids</taxon>
        <taxon>lamiids</taxon>
        <taxon>Solanales</taxon>
        <taxon>Solanaceae</taxon>
        <taxon>Solanoideae</taxon>
        <taxon>Datureae</taxon>
        <taxon>Datura</taxon>
    </lineage>
</organism>
<reference evidence="3 4" key="1">
    <citation type="journal article" date="2021" name="BMC Genomics">
        <title>Datura genome reveals duplications of psychoactive alkaloid biosynthetic genes and high mutation rate following tissue culture.</title>
        <authorList>
            <person name="Rajewski A."/>
            <person name="Carter-House D."/>
            <person name="Stajich J."/>
            <person name="Litt A."/>
        </authorList>
    </citation>
    <scope>NUCLEOTIDE SEQUENCE [LARGE SCALE GENOMIC DNA]</scope>
    <source>
        <strain evidence="3">AR-01</strain>
    </source>
</reference>
<dbReference type="PANTHER" id="PTHR33349">
    <property type="entry name" value="EMB|CAB62594.1"/>
    <property type="match status" value="1"/>
</dbReference>
<keyword evidence="4" id="KW-1185">Reference proteome</keyword>